<keyword evidence="2" id="KW-1185">Reference proteome</keyword>
<sequence>MWLCDMLIFINVDETDIMHRKQNCISHNASSFVLVSKMCAVN</sequence>
<evidence type="ECO:0000313" key="1">
    <source>
        <dbReference type="Ensembl" id="ENSCINP00000034256.1"/>
    </source>
</evidence>
<dbReference type="InParanoid" id="H2XX72"/>
<accession>H2XX72</accession>
<evidence type="ECO:0000313" key="2">
    <source>
        <dbReference type="Proteomes" id="UP000008144"/>
    </source>
</evidence>
<organism evidence="1 2">
    <name type="scientific">Ciona intestinalis</name>
    <name type="common">Transparent sea squirt</name>
    <name type="synonym">Ascidia intestinalis</name>
    <dbReference type="NCBI Taxonomy" id="7719"/>
    <lineage>
        <taxon>Eukaryota</taxon>
        <taxon>Metazoa</taxon>
        <taxon>Chordata</taxon>
        <taxon>Tunicata</taxon>
        <taxon>Ascidiacea</taxon>
        <taxon>Phlebobranchia</taxon>
        <taxon>Cionidae</taxon>
        <taxon>Ciona</taxon>
    </lineage>
</organism>
<protein>
    <submittedName>
        <fullName evidence="1">Uncharacterized protein</fullName>
    </submittedName>
</protein>
<dbReference type="EMBL" id="EAAA01002572">
    <property type="status" value="NOT_ANNOTATED_CDS"/>
    <property type="molecule type" value="Genomic_DNA"/>
</dbReference>
<dbReference type="HOGENOM" id="CLU_3260251_0_0_1"/>
<name>H2XX72_CIOIN</name>
<dbReference type="Ensembl" id="ENSCINT00000036424.1">
    <property type="protein sequence ID" value="ENSCINP00000034256.1"/>
    <property type="gene ID" value="ENSCING00000024871.1"/>
</dbReference>
<reference evidence="1" key="2">
    <citation type="journal article" date="2008" name="Genome Biol.">
        <title>Improved genome assembly and evidence-based global gene model set for the chordate Ciona intestinalis: new insight into intron and operon populations.</title>
        <authorList>
            <person name="Satou Y."/>
            <person name="Mineta K."/>
            <person name="Ogasawara M."/>
            <person name="Sasakura Y."/>
            <person name="Shoguchi E."/>
            <person name="Ueno K."/>
            <person name="Yamada L."/>
            <person name="Matsumoto J."/>
            <person name="Wasserscheid J."/>
            <person name="Dewar K."/>
            <person name="Wiley G.B."/>
            <person name="Macmil S.L."/>
            <person name="Roe B.A."/>
            <person name="Zeller R.W."/>
            <person name="Hastings K.E."/>
            <person name="Lemaire P."/>
            <person name="Lindquist E."/>
            <person name="Endo T."/>
            <person name="Hotta K."/>
            <person name="Inaba K."/>
        </authorList>
    </citation>
    <scope>NUCLEOTIDE SEQUENCE [LARGE SCALE GENOMIC DNA]</scope>
    <source>
        <strain evidence="1">wild type</strain>
    </source>
</reference>
<dbReference type="AlphaFoldDB" id="H2XX72"/>
<dbReference type="Proteomes" id="UP000008144">
    <property type="component" value="Chromosome 8"/>
</dbReference>
<proteinExistence type="predicted"/>
<reference evidence="1" key="3">
    <citation type="submission" date="2025-08" db="UniProtKB">
        <authorList>
            <consortium name="Ensembl"/>
        </authorList>
    </citation>
    <scope>IDENTIFICATION</scope>
</reference>
<reference evidence="2" key="1">
    <citation type="journal article" date="2002" name="Science">
        <title>The draft genome of Ciona intestinalis: insights into chordate and vertebrate origins.</title>
        <authorList>
            <person name="Dehal P."/>
            <person name="Satou Y."/>
            <person name="Campbell R.K."/>
            <person name="Chapman J."/>
            <person name="Degnan B."/>
            <person name="De Tomaso A."/>
            <person name="Davidson B."/>
            <person name="Di Gregorio A."/>
            <person name="Gelpke M."/>
            <person name="Goodstein D.M."/>
            <person name="Harafuji N."/>
            <person name="Hastings K.E."/>
            <person name="Ho I."/>
            <person name="Hotta K."/>
            <person name="Huang W."/>
            <person name="Kawashima T."/>
            <person name="Lemaire P."/>
            <person name="Martinez D."/>
            <person name="Meinertzhagen I.A."/>
            <person name="Necula S."/>
            <person name="Nonaka M."/>
            <person name="Putnam N."/>
            <person name="Rash S."/>
            <person name="Saiga H."/>
            <person name="Satake M."/>
            <person name="Terry A."/>
            <person name="Yamada L."/>
            <person name="Wang H.G."/>
            <person name="Awazu S."/>
            <person name="Azumi K."/>
            <person name="Boore J."/>
            <person name="Branno M."/>
            <person name="Chin-Bow S."/>
            <person name="DeSantis R."/>
            <person name="Doyle S."/>
            <person name="Francino P."/>
            <person name="Keys D.N."/>
            <person name="Haga S."/>
            <person name="Hayashi H."/>
            <person name="Hino K."/>
            <person name="Imai K.S."/>
            <person name="Inaba K."/>
            <person name="Kano S."/>
            <person name="Kobayashi K."/>
            <person name="Kobayashi M."/>
            <person name="Lee B.I."/>
            <person name="Makabe K.W."/>
            <person name="Manohar C."/>
            <person name="Matassi G."/>
            <person name="Medina M."/>
            <person name="Mochizuki Y."/>
            <person name="Mount S."/>
            <person name="Morishita T."/>
            <person name="Miura S."/>
            <person name="Nakayama A."/>
            <person name="Nishizaka S."/>
            <person name="Nomoto H."/>
            <person name="Ohta F."/>
            <person name="Oishi K."/>
            <person name="Rigoutsos I."/>
            <person name="Sano M."/>
            <person name="Sasaki A."/>
            <person name="Sasakura Y."/>
            <person name="Shoguchi E."/>
            <person name="Shin-i T."/>
            <person name="Spagnuolo A."/>
            <person name="Stainier D."/>
            <person name="Suzuki M.M."/>
            <person name="Tassy O."/>
            <person name="Takatori N."/>
            <person name="Tokuoka M."/>
            <person name="Yagi K."/>
            <person name="Yoshizaki F."/>
            <person name="Wada S."/>
            <person name="Zhang C."/>
            <person name="Hyatt P.D."/>
            <person name="Larimer F."/>
            <person name="Detter C."/>
            <person name="Doggett N."/>
            <person name="Glavina T."/>
            <person name="Hawkins T."/>
            <person name="Richardson P."/>
            <person name="Lucas S."/>
            <person name="Kohara Y."/>
            <person name="Levine M."/>
            <person name="Satoh N."/>
            <person name="Rokhsar D.S."/>
        </authorList>
    </citation>
    <scope>NUCLEOTIDE SEQUENCE [LARGE SCALE GENOMIC DNA]</scope>
</reference>
<reference evidence="1" key="4">
    <citation type="submission" date="2025-09" db="UniProtKB">
        <authorList>
            <consortium name="Ensembl"/>
        </authorList>
    </citation>
    <scope>IDENTIFICATION</scope>
</reference>